<feature type="region of interest" description="Disordered" evidence="3">
    <location>
        <begin position="76"/>
        <end position="112"/>
    </location>
</feature>
<dbReference type="Pfam" id="PF00561">
    <property type="entry name" value="Abhydrolase_1"/>
    <property type="match status" value="1"/>
</dbReference>
<keyword evidence="2" id="KW-0378">Hydrolase</keyword>
<gene>
    <name evidence="5" type="ORF">BHE16_03225</name>
</gene>
<dbReference type="InterPro" id="IPR000073">
    <property type="entry name" value="AB_hydrolase_1"/>
</dbReference>
<dbReference type="STRING" id="556325.BHE16_03225"/>
<dbReference type="InterPro" id="IPR029058">
    <property type="entry name" value="AB_hydrolase_fold"/>
</dbReference>
<feature type="domain" description="AB hydrolase-1" evidence="4">
    <location>
        <begin position="117"/>
        <end position="268"/>
    </location>
</feature>
<protein>
    <recommendedName>
        <fullName evidence="4">AB hydrolase-1 domain-containing protein</fullName>
    </recommendedName>
</protein>
<dbReference type="PANTHER" id="PTHR43248:SF2">
    <property type="entry name" value="PROLYL AMINOPEPTIDASE"/>
    <property type="match status" value="1"/>
</dbReference>
<evidence type="ECO:0000313" key="6">
    <source>
        <dbReference type="Proteomes" id="UP000183530"/>
    </source>
</evidence>
<keyword evidence="6" id="KW-1185">Reference proteome</keyword>
<dbReference type="PRINTS" id="PR00793">
    <property type="entry name" value="PROAMNOPTASE"/>
</dbReference>
<evidence type="ECO:0000256" key="1">
    <source>
        <dbReference type="ARBA" id="ARBA00010088"/>
    </source>
</evidence>
<dbReference type="Gene3D" id="3.40.50.1820">
    <property type="entry name" value="alpha/beta hydrolase"/>
    <property type="match status" value="1"/>
</dbReference>
<dbReference type="RefSeq" id="WP_071893678.1">
    <property type="nucleotide sequence ID" value="NZ_CP018135.1"/>
</dbReference>
<dbReference type="SUPFAM" id="SSF53474">
    <property type="entry name" value="alpha/beta-Hydrolases"/>
    <property type="match status" value="1"/>
</dbReference>
<dbReference type="GO" id="GO:0004177">
    <property type="term" value="F:aminopeptidase activity"/>
    <property type="evidence" value="ECO:0007669"/>
    <property type="project" value="UniProtKB-EC"/>
</dbReference>
<dbReference type="KEGG" id="nae:BHE16_03225"/>
<evidence type="ECO:0000256" key="3">
    <source>
        <dbReference type="SAM" id="MobiDB-lite"/>
    </source>
</evidence>
<dbReference type="EMBL" id="CP018135">
    <property type="protein sequence ID" value="APF40200.1"/>
    <property type="molecule type" value="Genomic_DNA"/>
</dbReference>
<sequence>MNHEQSAITSHAAGINRALTVGASSVSRSHVVDAPIVLRGMTATSHRFHVPLVHSDASSPSIEIFAREINSLEDTDGYDIDGEVSQGDDNQAEDNRATYQAEDNRTTDQASTTRTKPWLLYLQGGPGFGAPRLSSLSGWLKEATRTFRVLLLDQRGTGLSTPINHQVLAGMAPDEQADYLTHFRADSIVRDAELIRSTLGLKSWSIFGQSFGGFCALSYLSTFPESLDRAIITGGLAPLHGSADRVYRATYARMRARNVEYFAKYPADREILNQVLECVRRGDQIFSDGRNVSVGAVQMLGMFLGGNTRIDQLHFHLEGALLTTAEGTQLSDSFKETLRQQASFASAPLYAVMHESIYAQGEATQWAANRVLAENPDFDPFSPEPLLTGEMIFPWHFTEDPALRPLKEAAERIANKADWPQLYDVERLKTNQVPVAAAVYSHDVYVDRDLSLETAQSVQGLRGWETSKFHHDGISDDGAAIFARLLGMTRVD</sequence>
<evidence type="ECO:0000313" key="5">
    <source>
        <dbReference type="EMBL" id="APF40200.1"/>
    </source>
</evidence>
<dbReference type="Proteomes" id="UP000183530">
    <property type="component" value="Chromosome"/>
</dbReference>
<evidence type="ECO:0000256" key="2">
    <source>
        <dbReference type="ARBA" id="ARBA00022801"/>
    </source>
</evidence>
<name>A0A1L2ZLW9_9MICC</name>
<dbReference type="AlphaFoldDB" id="A0A1L2ZLW9"/>
<reference evidence="5 6" key="1">
    <citation type="submission" date="2016-11" db="EMBL/GenBank/DDBJ databases">
        <title>Genome sequencing of Zhihengliuella aestuarii B18 antagonistic to Plasmodiophora brassicae.</title>
        <authorList>
            <person name="Luo Y."/>
        </authorList>
    </citation>
    <scope>NUCLEOTIDE SEQUENCE [LARGE SCALE GENOMIC DNA]</scope>
    <source>
        <strain evidence="5 6">B18</strain>
    </source>
</reference>
<accession>A0A1L2ZLW9</accession>
<dbReference type="InterPro" id="IPR051601">
    <property type="entry name" value="Serine_prot/Carboxylest_S33"/>
</dbReference>
<dbReference type="InterPro" id="IPR002410">
    <property type="entry name" value="Peptidase_S33"/>
</dbReference>
<dbReference type="GO" id="GO:0006508">
    <property type="term" value="P:proteolysis"/>
    <property type="evidence" value="ECO:0007669"/>
    <property type="project" value="InterPro"/>
</dbReference>
<organism evidence="5 6">
    <name type="scientific">Neomicrococcus aestuarii</name>
    <dbReference type="NCBI Taxonomy" id="556325"/>
    <lineage>
        <taxon>Bacteria</taxon>
        <taxon>Bacillati</taxon>
        <taxon>Actinomycetota</taxon>
        <taxon>Actinomycetes</taxon>
        <taxon>Micrococcales</taxon>
        <taxon>Micrococcaceae</taxon>
        <taxon>Neomicrococcus</taxon>
    </lineage>
</organism>
<evidence type="ECO:0000259" key="4">
    <source>
        <dbReference type="Pfam" id="PF00561"/>
    </source>
</evidence>
<dbReference type="PANTHER" id="PTHR43248">
    <property type="entry name" value="2-SUCCINYL-6-HYDROXY-2,4-CYCLOHEXADIENE-1-CARBOXYLATE SYNTHASE"/>
    <property type="match status" value="1"/>
</dbReference>
<comment type="similarity">
    <text evidence="1">Belongs to the peptidase S33 family.</text>
</comment>
<proteinExistence type="inferred from homology"/>